<evidence type="ECO:0000256" key="2">
    <source>
        <dbReference type="SAM" id="Phobius"/>
    </source>
</evidence>
<proteinExistence type="predicted"/>
<sequence length="342" mass="35243">MFINPSLTLFISVLALTVSSVEAHDFDQLNRRHDSLKRMIKKRQAEPSVFVPIENVVGNPINTVSAGADPAPASASASASASADPSAVASVSATSSASAADASLSASASVSVSVSVSAASVSASSVSVAPAPSSIPPTSEAPLPTVTPQADTSTSTVLHSTSTVTQTASVSADTPAPTSFTSQNLSATSKKTTITTVLIVVAASVAGIAILWTIFRKWKLGHSAKFNERMAPIDWQPTNEESIVPAHRLGRTPSNSSSNHHGLEHDFTAPAARLAPVGGYADLARGPSPQPQMQETLVRGPSNRSYGATRPAYDTGVPLHHQAGYGNGDADAYDYNGDAVRF</sequence>
<reference evidence="4" key="1">
    <citation type="submission" date="2023-03" db="EMBL/GenBank/DDBJ databases">
        <title>Massive genome expansion in bonnet fungi (Mycena s.s.) driven by repeated elements and novel gene families across ecological guilds.</title>
        <authorList>
            <consortium name="Lawrence Berkeley National Laboratory"/>
            <person name="Harder C.B."/>
            <person name="Miyauchi S."/>
            <person name="Viragh M."/>
            <person name="Kuo A."/>
            <person name="Thoen E."/>
            <person name="Andreopoulos B."/>
            <person name="Lu D."/>
            <person name="Skrede I."/>
            <person name="Drula E."/>
            <person name="Henrissat B."/>
            <person name="Morin E."/>
            <person name="Kohler A."/>
            <person name="Barry K."/>
            <person name="LaButti K."/>
            <person name="Morin E."/>
            <person name="Salamov A."/>
            <person name="Lipzen A."/>
            <person name="Mereny Z."/>
            <person name="Hegedus B."/>
            <person name="Baldrian P."/>
            <person name="Stursova M."/>
            <person name="Weitz H."/>
            <person name="Taylor A."/>
            <person name="Grigoriev I.V."/>
            <person name="Nagy L.G."/>
            <person name="Martin F."/>
            <person name="Kauserud H."/>
        </authorList>
    </citation>
    <scope>NUCLEOTIDE SEQUENCE</scope>
    <source>
        <strain evidence="4">9144</strain>
    </source>
</reference>
<feature type="compositionally biased region" description="Low complexity" evidence="1">
    <location>
        <begin position="152"/>
        <end position="161"/>
    </location>
</feature>
<evidence type="ECO:0000313" key="5">
    <source>
        <dbReference type="Proteomes" id="UP001219525"/>
    </source>
</evidence>
<feature type="chain" id="PRO_5042166812" description="Mid2 domain-containing protein" evidence="3">
    <location>
        <begin position="24"/>
        <end position="342"/>
    </location>
</feature>
<keyword evidence="2" id="KW-0812">Transmembrane</keyword>
<organism evidence="4 5">
    <name type="scientific">Mycena pura</name>
    <dbReference type="NCBI Taxonomy" id="153505"/>
    <lineage>
        <taxon>Eukaryota</taxon>
        <taxon>Fungi</taxon>
        <taxon>Dikarya</taxon>
        <taxon>Basidiomycota</taxon>
        <taxon>Agaricomycotina</taxon>
        <taxon>Agaricomycetes</taxon>
        <taxon>Agaricomycetidae</taxon>
        <taxon>Agaricales</taxon>
        <taxon>Marasmiineae</taxon>
        <taxon>Mycenaceae</taxon>
        <taxon>Mycena</taxon>
    </lineage>
</organism>
<evidence type="ECO:0008006" key="6">
    <source>
        <dbReference type="Google" id="ProtNLM"/>
    </source>
</evidence>
<feature type="region of interest" description="Disordered" evidence="1">
    <location>
        <begin position="128"/>
        <end position="161"/>
    </location>
</feature>
<accession>A0AAD6YPP8</accession>
<evidence type="ECO:0000256" key="1">
    <source>
        <dbReference type="SAM" id="MobiDB-lite"/>
    </source>
</evidence>
<evidence type="ECO:0000313" key="4">
    <source>
        <dbReference type="EMBL" id="KAJ7225680.1"/>
    </source>
</evidence>
<feature type="signal peptide" evidence="3">
    <location>
        <begin position="1"/>
        <end position="23"/>
    </location>
</feature>
<keyword evidence="2" id="KW-0472">Membrane</keyword>
<keyword evidence="5" id="KW-1185">Reference proteome</keyword>
<feature type="region of interest" description="Disordered" evidence="1">
    <location>
        <begin position="283"/>
        <end position="307"/>
    </location>
</feature>
<keyword evidence="2" id="KW-1133">Transmembrane helix</keyword>
<keyword evidence="3" id="KW-0732">Signal</keyword>
<protein>
    <recommendedName>
        <fullName evidence="6">Mid2 domain-containing protein</fullName>
    </recommendedName>
</protein>
<dbReference type="Proteomes" id="UP001219525">
    <property type="component" value="Unassembled WGS sequence"/>
</dbReference>
<dbReference type="EMBL" id="JARJCW010000004">
    <property type="protein sequence ID" value="KAJ7225680.1"/>
    <property type="molecule type" value="Genomic_DNA"/>
</dbReference>
<name>A0AAD6YPP8_9AGAR</name>
<feature type="transmembrane region" description="Helical" evidence="2">
    <location>
        <begin position="194"/>
        <end position="215"/>
    </location>
</feature>
<dbReference type="AlphaFoldDB" id="A0AAD6YPP8"/>
<gene>
    <name evidence="4" type="ORF">GGX14DRAFT_640308</name>
</gene>
<evidence type="ECO:0000256" key="3">
    <source>
        <dbReference type="SAM" id="SignalP"/>
    </source>
</evidence>
<comment type="caution">
    <text evidence="4">The sequence shown here is derived from an EMBL/GenBank/DDBJ whole genome shotgun (WGS) entry which is preliminary data.</text>
</comment>